<protein>
    <submittedName>
        <fullName evidence="1">Glycosyltransferase family 4 protein</fullName>
    </submittedName>
</protein>
<organism evidence="1 2">
    <name type="scientific">Thetidibacter halocola</name>
    <dbReference type="NCBI Taxonomy" id="2827239"/>
    <lineage>
        <taxon>Bacteria</taxon>
        <taxon>Pseudomonadati</taxon>
        <taxon>Pseudomonadota</taxon>
        <taxon>Alphaproteobacteria</taxon>
        <taxon>Rhodobacterales</taxon>
        <taxon>Roseobacteraceae</taxon>
        <taxon>Thetidibacter</taxon>
    </lineage>
</organism>
<reference evidence="1" key="1">
    <citation type="submission" date="2021-04" db="EMBL/GenBank/DDBJ databases">
        <authorList>
            <person name="Yoon J."/>
        </authorList>
    </citation>
    <scope>NUCLEOTIDE SEQUENCE</scope>
    <source>
        <strain evidence="1">KMU-90</strain>
    </source>
</reference>
<evidence type="ECO:0000313" key="2">
    <source>
        <dbReference type="Proteomes" id="UP000681356"/>
    </source>
</evidence>
<gene>
    <name evidence="1" type="ORF">KB874_06890</name>
</gene>
<comment type="caution">
    <text evidence="1">The sequence shown here is derived from an EMBL/GenBank/DDBJ whole genome shotgun (WGS) entry which is preliminary data.</text>
</comment>
<dbReference type="SUPFAM" id="SSF53756">
    <property type="entry name" value="UDP-Glycosyltransferase/glycogen phosphorylase"/>
    <property type="match status" value="1"/>
</dbReference>
<dbReference type="CDD" id="cd03801">
    <property type="entry name" value="GT4_PimA-like"/>
    <property type="match status" value="1"/>
</dbReference>
<dbReference type="Pfam" id="PF13692">
    <property type="entry name" value="Glyco_trans_1_4"/>
    <property type="match status" value="1"/>
</dbReference>
<dbReference type="AlphaFoldDB" id="A0A8J8B7M4"/>
<dbReference type="EMBL" id="JAGTUU010000002">
    <property type="protein sequence ID" value="MBS0123859.1"/>
    <property type="molecule type" value="Genomic_DNA"/>
</dbReference>
<sequence length="343" mass="37999">MARLLFILPRFHTNMWFAVRQMLRDGHEVKFLVNFSARGEDHSLAEPVVMGRYPSRAEVEAAVREFDPDLVIIRNAWAISRRAARVARRMGRPAVLYNQIPLSQRTSLVRRVELWWKGLPARRITPVRGLGPVVRPDPLATYLPWPVAPLPVTAVRPAGQDRLRVLLVGKLGMERKNQTALIDALARSDLAGRIDLTLVGALPDAGNRHYEDLRRLADKPWVTLAGEVPFHAMPDLYATHDVCILPSFAEPLGTSPVEAMAYGTVPMISTQCGSAGYLIDGQDGLLFDPSDLAGAVDALRRLAEDRDGLARLKSGALATVRRDLSEAVFAQKMADLLRDLRVA</sequence>
<dbReference type="PANTHER" id="PTHR45947">
    <property type="entry name" value="SULFOQUINOVOSYL TRANSFERASE SQD2"/>
    <property type="match status" value="1"/>
</dbReference>
<name>A0A8J8B7M4_9RHOB</name>
<keyword evidence="2" id="KW-1185">Reference proteome</keyword>
<proteinExistence type="predicted"/>
<accession>A0A8J8B7M4</accession>
<dbReference type="GO" id="GO:0016757">
    <property type="term" value="F:glycosyltransferase activity"/>
    <property type="evidence" value="ECO:0007669"/>
    <property type="project" value="TreeGrafter"/>
</dbReference>
<dbReference type="InterPro" id="IPR050194">
    <property type="entry name" value="Glycosyltransferase_grp1"/>
</dbReference>
<dbReference type="RefSeq" id="WP_212535808.1">
    <property type="nucleotide sequence ID" value="NZ_JAGTUU010000002.1"/>
</dbReference>
<dbReference type="PANTHER" id="PTHR45947:SF3">
    <property type="entry name" value="SULFOQUINOVOSYL TRANSFERASE SQD2"/>
    <property type="match status" value="1"/>
</dbReference>
<dbReference type="Gene3D" id="3.40.50.2000">
    <property type="entry name" value="Glycogen Phosphorylase B"/>
    <property type="match status" value="2"/>
</dbReference>
<evidence type="ECO:0000313" key="1">
    <source>
        <dbReference type="EMBL" id="MBS0123859.1"/>
    </source>
</evidence>
<dbReference type="Proteomes" id="UP000681356">
    <property type="component" value="Unassembled WGS sequence"/>
</dbReference>